<evidence type="ECO:0000313" key="3">
    <source>
        <dbReference type="Proteomes" id="UP001201161"/>
    </source>
</evidence>
<evidence type="ECO:0000313" key="2">
    <source>
        <dbReference type="EMBL" id="MCF6376943.1"/>
    </source>
</evidence>
<keyword evidence="3" id="KW-1185">Reference proteome</keyword>
<comment type="caution">
    <text evidence="2">The sequence shown here is derived from an EMBL/GenBank/DDBJ whole genome shotgun (WGS) entry which is preliminary data.</text>
</comment>
<proteinExistence type="predicted"/>
<dbReference type="RefSeq" id="WP_236399868.1">
    <property type="nucleotide sequence ID" value="NZ_JAKJHZ010000005.1"/>
</dbReference>
<evidence type="ECO:0000256" key="1">
    <source>
        <dbReference type="SAM" id="SignalP"/>
    </source>
</evidence>
<sequence>MTPRLGLRLLALALPALLLAPGAAHARTLTVADSTSDAKALDMALLLGEFIDGTPAEGPYFLDAPDETSVDVVSTTIDHAAKRLTLTVQLRGLVELKGLSADFRIFTPDSRWDLSATYAEDGAQWVLFPGRDGDTIYSSEGSVTAASSFRKCRVRVRYDAPGDTVIASVPTACLGKPQWVQVSAGVMRTRVAPVGDGSANVAAFADDAFRGGLSLESQGRSPKVRRG</sequence>
<feature type="signal peptide" evidence="1">
    <location>
        <begin position="1"/>
        <end position="26"/>
    </location>
</feature>
<feature type="chain" id="PRO_5045483519" evidence="1">
    <location>
        <begin position="27"/>
        <end position="227"/>
    </location>
</feature>
<name>A0ABS9HAA2_9ACTN</name>
<dbReference type="EMBL" id="JAKJHZ010000005">
    <property type="protein sequence ID" value="MCF6376943.1"/>
    <property type="molecule type" value="Genomic_DNA"/>
</dbReference>
<organism evidence="2 3">
    <name type="scientific">Nocardioides potassii</name>
    <dbReference type="NCBI Taxonomy" id="2911371"/>
    <lineage>
        <taxon>Bacteria</taxon>
        <taxon>Bacillati</taxon>
        <taxon>Actinomycetota</taxon>
        <taxon>Actinomycetes</taxon>
        <taxon>Propionibacteriales</taxon>
        <taxon>Nocardioidaceae</taxon>
        <taxon>Nocardioides</taxon>
    </lineage>
</organism>
<reference evidence="2 3" key="1">
    <citation type="submission" date="2022-01" db="EMBL/GenBank/DDBJ databases">
        <title>Nocardioides sp. nov., an actinomycete isolated from mining soil.</title>
        <authorList>
            <person name="Liu L."/>
        </authorList>
    </citation>
    <scope>NUCLEOTIDE SEQUENCE [LARGE SCALE GENOMIC DNA]</scope>
    <source>
        <strain evidence="2 3">KLBMP 9356</strain>
    </source>
</reference>
<dbReference type="Proteomes" id="UP001201161">
    <property type="component" value="Unassembled WGS sequence"/>
</dbReference>
<accession>A0ABS9HAA2</accession>
<gene>
    <name evidence="2" type="ORF">L2K70_04950</name>
</gene>
<keyword evidence="1" id="KW-0732">Signal</keyword>
<protein>
    <submittedName>
        <fullName evidence="2">Uncharacterized protein</fullName>
    </submittedName>
</protein>